<evidence type="ECO:0000256" key="1">
    <source>
        <dbReference type="ARBA" id="ARBA00022669"/>
    </source>
</evidence>
<dbReference type="AlphaFoldDB" id="A0A446B790"/>
<dbReference type="SUPFAM" id="SSF54106">
    <property type="entry name" value="LysM domain"/>
    <property type="match status" value="4"/>
</dbReference>
<dbReference type="Gene3D" id="3.10.350.10">
    <property type="entry name" value="LysM domain"/>
    <property type="match status" value="5"/>
</dbReference>
<feature type="domain" description="LysM" evidence="6">
    <location>
        <begin position="141"/>
        <end position="187"/>
    </location>
</feature>
<dbReference type="EMBL" id="OUUZ01000001">
    <property type="protein sequence ID" value="SPQ18390.1"/>
    <property type="molecule type" value="Genomic_DNA"/>
</dbReference>
<organism evidence="7 8">
    <name type="scientific">Thermothielavioides terrestris</name>
    <dbReference type="NCBI Taxonomy" id="2587410"/>
    <lineage>
        <taxon>Eukaryota</taxon>
        <taxon>Fungi</taxon>
        <taxon>Dikarya</taxon>
        <taxon>Ascomycota</taxon>
        <taxon>Pezizomycotina</taxon>
        <taxon>Sordariomycetes</taxon>
        <taxon>Sordariomycetidae</taxon>
        <taxon>Sordariales</taxon>
        <taxon>Chaetomiaceae</taxon>
        <taxon>Thermothielavioides</taxon>
    </lineage>
</organism>
<comment type="similarity">
    <text evidence="4">Belongs to the secreted LysM effector family.</text>
</comment>
<evidence type="ECO:0000256" key="2">
    <source>
        <dbReference type="ARBA" id="ARBA00022729"/>
    </source>
</evidence>
<evidence type="ECO:0000256" key="5">
    <source>
        <dbReference type="SAM" id="MobiDB-lite"/>
    </source>
</evidence>
<reference evidence="7 8" key="1">
    <citation type="submission" date="2018-04" db="EMBL/GenBank/DDBJ databases">
        <authorList>
            <person name="Huttner S."/>
            <person name="Dainat J."/>
        </authorList>
    </citation>
    <scope>NUCLEOTIDE SEQUENCE [LARGE SCALE GENOMIC DNA]</scope>
</reference>
<dbReference type="CDD" id="cd00118">
    <property type="entry name" value="LysM"/>
    <property type="match status" value="5"/>
</dbReference>
<evidence type="ECO:0000259" key="6">
    <source>
        <dbReference type="PROSITE" id="PS51782"/>
    </source>
</evidence>
<feature type="region of interest" description="Disordered" evidence="5">
    <location>
        <begin position="89"/>
        <end position="133"/>
    </location>
</feature>
<dbReference type="GO" id="GO:0008061">
    <property type="term" value="F:chitin binding"/>
    <property type="evidence" value="ECO:0007669"/>
    <property type="project" value="UniProtKB-KW"/>
</dbReference>
<dbReference type="Pfam" id="PF01476">
    <property type="entry name" value="LysM"/>
    <property type="match status" value="5"/>
</dbReference>
<feature type="domain" description="LysM" evidence="6">
    <location>
        <begin position="20"/>
        <end position="65"/>
    </location>
</feature>
<feature type="domain" description="LysM" evidence="6">
    <location>
        <begin position="211"/>
        <end position="257"/>
    </location>
</feature>
<keyword evidence="3" id="KW-0843">Virulence</keyword>
<gene>
    <name evidence="7" type="ORF">TT172_LOCUS809</name>
</gene>
<dbReference type="PANTHER" id="PTHR34997:SF2">
    <property type="entry name" value="LYSM DOMAIN-CONTAINING PROTEIN-RELATED"/>
    <property type="match status" value="1"/>
</dbReference>
<evidence type="ECO:0000256" key="4">
    <source>
        <dbReference type="ARBA" id="ARBA00044955"/>
    </source>
</evidence>
<dbReference type="InterPro" id="IPR036779">
    <property type="entry name" value="LysM_dom_sf"/>
</dbReference>
<feature type="domain" description="LysM" evidence="6">
    <location>
        <begin position="281"/>
        <end position="327"/>
    </location>
</feature>
<feature type="compositionally biased region" description="Low complexity" evidence="5">
    <location>
        <begin position="89"/>
        <end position="129"/>
    </location>
</feature>
<feature type="domain" description="LysM" evidence="6">
    <location>
        <begin position="351"/>
        <end position="397"/>
    </location>
</feature>
<evidence type="ECO:0000313" key="7">
    <source>
        <dbReference type="EMBL" id="SPQ18390.1"/>
    </source>
</evidence>
<dbReference type="InterPro" id="IPR018392">
    <property type="entry name" value="LysM"/>
</dbReference>
<dbReference type="PANTHER" id="PTHR34997">
    <property type="entry name" value="AM15"/>
    <property type="match status" value="1"/>
</dbReference>
<keyword evidence="1" id="KW-0147">Chitin-binding</keyword>
<sequence length="399" mass="41718">MGQKMSLAAVGQTTSVVCDFQVTAVSGDTCASMAAFWGLSQDDFQALNPSVSCPGDLVAGQDYCVLGTVTTTTSSTATPTTVTVTTSTPTTVTPTTTPTTVTVTTSTSTRPSTTLITSTTTSPSSTTPSPLMPSLASDCNKFHQVQSGDGCASIEQSAGITDDEFRAWNPTIDAACDNLWLGYYVCVGVPGATGPSTPSPLMPNTTSDCNKYYQIQSGDSCQAIEQSQGISDSNFKSWNPSIDAACDNLWLGYYVCVGAPGATGPSTPSPLMPNTTSDCNKYYQVKSGDSCQSIEQSQGVSDSNFKSWNPSIDAACDNLWLGYYVCVGAPGATSPSTPSPLMPNTVSNCKKFYQVKSGDTCAGIEKSSGVSDSNFKSWNPYVDAACDNLWLGYYVCVGV</sequence>
<evidence type="ECO:0000256" key="3">
    <source>
        <dbReference type="ARBA" id="ARBA00023026"/>
    </source>
</evidence>
<dbReference type="InterPro" id="IPR052210">
    <property type="entry name" value="LysM1-like"/>
</dbReference>
<evidence type="ECO:0000313" key="8">
    <source>
        <dbReference type="Proteomes" id="UP000289323"/>
    </source>
</evidence>
<dbReference type="Proteomes" id="UP000289323">
    <property type="component" value="Unassembled WGS sequence"/>
</dbReference>
<keyword evidence="2" id="KW-0732">Signal</keyword>
<protein>
    <submittedName>
        <fullName evidence="7">45275130-d6be-4ddb-927e-b1e8d4482055</fullName>
    </submittedName>
</protein>
<dbReference type="PROSITE" id="PS51782">
    <property type="entry name" value="LYSM"/>
    <property type="match status" value="5"/>
</dbReference>
<proteinExistence type="inferred from homology"/>
<name>A0A446B790_9PEZI</name>
<dbReference type="SMART" id="SM00257">
    <property type="entry name" value="LysM"/>
    <property type="match status" value="5"/>
</dbReference>
<accession>A0A446B790</accession>